<feature type="transmembrane region" description="Helical" evidence="8">
    <location>
        <begin position="28"/>
        <end position="51"/>
    </location>
</feature>
<evidence type="ECO:0000256" key="6">
    <source>
        <dbReference type="ARBA" id="ARBA00023136"/>
    </source>
</evidence>
<gene>
    <name evidence="9" type="ORF">HK099_007949</name>
</gene>
<dbReference type="Proteomes" id="UP001211065">
    <property type="component" value="Unassembled WGS sequence"/>
</dbReference>
<dbReference type="EMBL" id="JADGJW010000820">
    <property type="protein sequence ID" value="KAJ3211669.1"/>
    <property type="molecule type" value="Genomic_DNA"/>
</dbReference>
<evidence type="ECO:0000256" key="4">
    <source>
        <dbReference type="ARBA" id="ARBA00022692"/>
    </source>
</evidence>
<feature type="transmembrane region" description="Helical" evidence="8">
    <location>
        <begin position="280"/>
        <end position="301"/>
    </location>
</feature>
<dbReference type="PRINTS" id="PR00783">
    <property type="entry name" value="MINTRINSICP"/>
</dbReference>
<comment type="caution">
    <text evidence="9">The sequence shown here is derived from an EMBL/GenBank/DDBJ whole genome shotgun (WGS) entry which is preliminary data.</text>
</comment>
<comment type="subcellular location">
    <subcellularLocation>
        <location evidence="1">Membrane</location>
        <topology evidence="1">Multi-pass membrane protein</topology>
    </subcellularLocation>
</comment>
<dbReference type="CDD" id="cd00333">
    <property type="entry name" value="MIP"/>
    <property type="match status" value="1"/>
</dbReference>
<keyword evidence="10" id="KW-1185">Reference proteome</keyword>
<keyword evidence="4 7" id="KW-0812">Transmembrane</keyword>
<dbReference type="AlphaFoldDB" id="A0AAD5TWE5"/>
<organism evidence="9 10">
    <name type="scientific">Clydaea vesicula</name>
    <dbReference type="NCBI Taxonomy" id="447962"/>
    <lineage>
        <taxon>Eukaryota</taxon>
        <taxon>Fungi</taxon>
        <taxon>Fungi incertae sedis</taxon>
        <taxon>Chytridiomycota</taxon>
        <taxon>Chytridiomycota incertae sedis</taxon>
        <taxon>Chytridiomycetes</taxon>
        <taxon>Lobulomycetales</taxon>
        <taxon>Lobulomycetaceae</taxon>
        <taxon>Clydaea</taxon>
    </lineage>
</organism>
<dbReference type="GO" id="GO:0005886">
    <property type="term" value="C:plasma membrane"/>
    <property type="evidence" value="ECO:0007669"/>
    <property type="project" value="TreeGrafter"/>
</dbReference>
<keyword evidence="3 7" id="KW-0813">Transport</keyword>
<keyword evidence="5 8" id="KW-1133">Transmembrane helix</keyword>
<feature type="non-terminal residue" evidence="9">
    <location>
        <position position="1"/>
    </location>
</feature>
<dbReference type="InterPro" id="IPR023271">
    <property type="entry name" value="Aquaporin-like"/>
</dbReference>
<reference evidence="9" key="1">
    <citation type="submission" date="2020-05" db="EMBL/GenBank/DDBJ databases">
        <title>Phylogenomic resolution of chytrid fungi.</title>
        <authorList>
            <person name="Stajich J.E."/>
            <person name="Amses K."/>
            <person name="Simmons R."/>
            <person name="Seto K."/>
            <person name="Myers J."/>
            <person name="Bonds A."/>
            <person name="Quandt C.A."/>
            <person name="Barry K."/>
            <person name="Liu P."/>
            <person name="Grigoriev I."/>
            <person name="Longcore J.E."/>
            <person name="James T.Y."/>
        </authorList>
    </citation>
    <scope>NUCLEOTIDE SEQUENCE</scope>
    <source>
        <strain evidence="9">JEL0476</strain>
    </source>
</reference>
<feature type="transmembrane region" description="Helical" evidence="8">
    <location>
        <begin position="98"/>
        <end position="115"/>
    </location>
</feature>
<evidence type="ECO:0000313" key="10">
    <source>
        <dbReference type="Proteomes" id="UP001211065"/>
    </source>
</evidence>
<dbReference type="GO" id="GO:0015254">
    <property type="term" value="F:glycerol channel activity"/>
    <property type="evidence" value="ECO:0007669"/>
    <property type="project" value="TreeGrafter"/>
</dbReference>
<sequence length="488" mass="54903">MVKSTNQIFYNETRITKKEQFLRKVRPFLAEVFGTFLIVVIGTATVSSGVMTGSISGLWQAGSVWGVSVALAIYATGSISGAHLNRKELTQKKSKVKTPYFKAAISAAFCLYNSFGVWNTLLYTIAQLLGAFLAGLVNFGLYNQVIKAYELKNNITRGSAGSEHSAMVFGEYFPNPDTFPPFSTSIDKQVNITPLNALMVEAFGTAVLAFVIFAVSDKNNKTILRGMEPYFIGFTVAVLICALAPLTQCGINPARDFGPRIVAYFAGWGDIAIPGPNNGFWIYILGPYIGAILGGGLYQLIFKEQDKEKVKIKKKKKNSKKNMIYYSEVEKTKKDRYLEEVIPSSPTLAYQEDSKFNWKKKYLIYRKQRSILSGVAFDDITVNHFQPVFNCNFMLSGVCNPFEILEFKKNLVGEDQKVVVYSFGTYDNDNYKFETGLKEMFEDNLEIHVFNKKFPTDLNSIPLYMEFHDYELISDSSKDNKKKILNSE</sequence>
<evidence type="ECO:0000256" key="2">
    <source>
        <dbReference type="ARBA" id="ARBA00006175"/>
    </source>
</evidence>
<dbReference type="PANTHER" id="PTHR43829:SF9">
    <property type="entry name" value="AQUAPORIN-9"/>
    <property type="match status" value="1"/>
</dbReference>
<feature type="transmembrane region" description="Helical" evidence="8">
    <location>
        <begin position="57"/>
        <end position="77"/>
    </location>
</feature>
<accession>A0AAD5TWE5</accession>
<evidence type="ECO:0000256" key="7">
    <source>
        <dbReference type="RuleBase" id="RU000477"/>
    </source>
</evidence>
<evidence type="ECO:0008006" key="11">
    <source>
        <dbReference type="Google" id="ProtNLM"/>
    </source>
</evidence>
<evidence type="ECO:0000256" key="5">
    <source>
        <dbReference type="ARBA" id="ARBA00022989"/>
    </source>
</evidence>
<name>A0AAD5TWE5_9FUNG</name>
<evidence type="ECO:0000256" key="3">
    <source>
        <dbReference type="ARBA" id="ARBA00022448"/>
    </source>
</evidence>
<dbReference type="Pfam" id="PF00230">
    <property type="entry name" value="MIP"/>
    <property type="match status" value="1"/>
</dbReference>
<comment type="similarity">
    <text evidence="2 7">Belongs to the MIP/aquaporin (TC 1.A.8) family.</text>
</comment>
<evidence type="ECO:0000313" key="9">
    <source>
        <dbReference type="EMBL" id="KAJ3211669.1"/>
    </source>
</evidence>
<evidence type="ECO:0000256" key="8">
    <source>
        <dbReference type="SAM" id="Phobius"/>
    </source>
</evidence>
<evidence type="ECO:0000256" key="1">
    <source>
        <dbReference type="ARBA" id="ARBA00004141"/>
    </source>
</evidence>
<keyword evidence="6 8" id="KW-0472">Membrane</keyword>
<feature type="transmembrane region" description="Helical" evidence="8">
    <location>
        <begin position="227"/>
        <end position="245"/>
    </location>
</feature>
<feature type="transmembrane region" description="Helical" evidence="8">
    <location>
        <begin position="195"/>
        <end position="215"/>
    </location>
</feature>
<dbReference type="Gene3D" id="1.20.1080.10">
    <property type="entry name" value="Glycerol uptake facilitator protein"/>
    <property type="match status" value="2"/>
</dbReference>
<protein>
    <recommendedName>
        <fullName evidence="11">Aquaporin</fullName>
    </recommendedName>
</protein>
<dbReference type="PANTHER" id="PTHR43829">
    <property type="entry name" value="AQUAPORIN OR AQUAGLYCEROPORIN RELATED"/>
    <property type="match status" value="1"/>
</dbReference>
<dbReference type="InterPro" id="IPR000425">
    <property type="entry name" value="MIP"/>
</dbReference>
<dbReference type="SUPFAM" id="SSF81338">
    <property type="entry name" value="Aquaporin-like"/>
    <property type="match status" value="1"/>
</dbReference>
<dbReference type="InterPro" id="IPR050363">
    <property type="entry name" value="MIP/Aquaporin"/>
</dbReference>
<dbReference type="GO" id="GO:0015250">
    <property type="term" value="F:water channel activity"/>
    <property type="evidence" value="ECO:0007669"/>
    <property type="project" value="TreeGrafter"/>
</dbReference>
<proteinExistence type="inferred from homology"/>